<dbReference type="Pfam" id="PF06985">
    <property type="entry name" value="HET"/>
    <property type="match status" value="1"/>
</dbReference>
<evidence type="ECO:0000259" key="1">
    <source>
        <dbReference type="Pfam" id="PF06985"/>
    </source>
</evidence>
<gene>
    <name evidence="2" type="ORF">BP5796_12494</name>
</gene>
<accession>A0A3D8Q7A1</accession>
<dbReference type="OrthoDB" id="5372021at2759"/>
<comment type="caution">
    <text evidence="2">The sequence shown here is derived from an EMBL/GenBank/DDBJ whole genome shotgun (WGS) entry which is preliminary data.</text>
</comment>
<keyword evidence="3" id="KW-1185">Reference proteome</keyword>
<dbReference type="PANTHER" id="PTHR39596:SF2">
    <property type="entry name" value="HET DOMAIN PROTEIN (AFU_ORTHOLOGUE AFUA_1G17550)-RELATED"/>
    <property type="match status" value="1"/>
</dbReference>
<feature type="domain" description="Heterokaryon incompatibility" evidence="1">
    <location>
        <begin position="136"/>
        <end position="227"/>
    </location>
</feature>
<sequence>MLDLFNAAGRLAPSSDNFEINPLCPGLSITILTKAWSAALQSHGVCPFLLRKLETFGESTMDWLQWYIQTAEMKFEKEHDHCTESRCARNNIDTLTYKTQHCVPQFPVMKAARSPEGYYSLAVSTMSPNEMTSCTAISHVWLHGLGSSTEIGIPECQVERIWKAVMKLSCSTRDGCFLSYSESPSHLQKSPPFWIDSLCIPEAKDERRYSILLMRKIYKNSGSVLVIDKEIRKCRVGCAIEGLFAAIIMSDWMQRLWTFQEAFLAKSLVFELQDGFFNLDTSLEEEAGSVFYLELPLPAAVIWASLVRQVMTLRRSGAFDVVSMITNALAERSTSKPEDEALAIAGILNIHPGRLIRENGVDIDPKERMKKLYLLMGNVPWEFPFLTGSTYSDKPFRWAPRSFLSQTFSDHGFSSGLGTAEVREDGLVSEYTICKFEQPVRGNKDMSPMEVTIRETGQIMIFFFREQFASDSSSSFPPDETMSFDAVVMDCKNFMPGQYSEALASGIAVNITRFGDSTDIDLTW</sequence>
<name>A0A3D8Q7A1_9HELO</name>
<dbReference type="InterPro" id="IPR010730">
    <property type="entry name" value="HET"/>
</dbReference>
<dbReference type="PANTHER" id="PTHR39596">
    <property type="match status" value="1"/>
</dbReference>
<dbReference type="Proteomes" id="UP000256328">
    <property type="component" value="Unassembled WGS sequence"/>
</dbReference>
<protein>
    <recommendedName>
        <fullName evidence="1">Heterokaryon incompatibility domain-containing protein</fullName>
    </recommendedName>
</protein>
<proteinExistence type="predicted"/>
<reference evidence="2 3" key="1">
    <citation type="journal article" date="2018" name="IMA Fungus">
        <title>IMA Genome-F 9: Draft genome sequence of Annulohypoxylon stygium, Aspergillus mulundensis, Berkeleyomyces basicola (syn. Thielaviopsis basicola), Ceratocystis smalleyi, two Cercospora beticola strains, Coleophoma cylindrospora, Fusarium fracticaudum, Phialophora cf. hyalina, and Morchella septimelata.</title>
        <authorList>
            <person name="Wingfield B.D."/>
            <person name="Bills G.F."/>
            <person name="Dong Y."/>
            <person name="Huang W."/>
            <person name="Nel W.J."/>
            <person name="Swalarsk-Parry B.S."/>
            <person name="Vaghefi N."/>
            <person name="Wilken P.M."/>
            <person name="An Z."/>
            <person name="de Beer Z.W."/>
            <person name="De Vos L."/>
            <person name="Chen L."/>
            <person name="Duong T.A."/>
            <person name="Gao Y."/>
            <person name="Hammerbacher A."/>
            <person name="Kikkert J.R."/>
            <person name="Li Y."/>
            <person name="Li H."/>
            <person name="Li K."/>
            <person name="Li Q."/>
            <person name="Liu X."/>
            <person name="Ma X."/>
            <person name="Naidoo K."/>
            <person name="Pethybridge S.J."/>
            <person name="Sun J."/>
            <person name="Steenkamp E.T."/>
            <person name="van der Nest M.A."/>
            <person name="van Wyk S."/>
            <person name="Wingfield M.J."/>
            <person name="Xiong C."/>
            <person name="Yue Q."/>
            <person name="Zhang X."/>
        </authorList>
    </citation>
    <scope>NUCLEOTIDE SEQUENCE [LARGE SCALE GENOMIC DNA]</scope>
    <source>
        <strain evidence="2 3">BP5796</strain>
    </source>
</reference>
<dbReference type="AlphaFoldDB" id="A0A3D8Q7A1"/>
<dbReference type="EMBL" id="PDLN01000022">
    <property type="protein sequence ID" value="RDW57693.1"/>
    <property type="molecule type" value="Genomic_DNA"/>
</dbReference>
<evidence type="ECO:0000313" key="3">
    <source>
        <dbReference type="Proteomes" id="UP000256328"/>
    </source>
</evidence>
<evidence type="ECO:0000313" key="2">
    <source>
        <dbReference type="EMBL" id="RDW57693.1"/>
    </source>
</evidence>
<organism evidence="2 3">
    <name type="scientific">Coleophoma crateriformis</name>
    <dbReference type="NCBI Taxonomy" id="565419"/>
    <lineage>
        <taxon>Eukaryota</taxon>
        <taxon>Fungi</taxon>
        <taxon>Dikarya</taxon>
        <taxon>Ascomycota</taxon>
        <taxon>Pezizomycotina</taxon>
        <taxon>Leotiomycetes</taxon>
        <taxon>Helotiales</taxon>
        <taxon>Dermateaceae</taxon>
        <taxon>Coleophoma</taxon>
    </lineage>
</organism>